<dbReference type="EMBL" id="JADCKB010000013">
    <property type="protein sequence ID" value="MBE5040268.1"/>
    <property type="molecule type" value="Genomic_DNA"/>
</dbReference>
<feature type="transmembrane region" description="Helical" evidence="1">
    <location>
        <begin position="227"/>
        <end position="243"/>
    </location>
</feature>
<organism evidence="2 3">
    <name type="scientific">Ructibacterium gallinarum</name>
    <dbReference type="NCBI Taxonomy" id="2779355"/>
    <lineage>
        <taxon>Bacteria</taxon>
        <taxon>Bacillati</taxon>
        <taxon>Bacillota</taxon>
        <taxon>Clostridia</taxon>
        <taxon>Eubacteriales</taxon>
        <taxon>Oscillospiraceae</taxon>
        <taxon>Ructibacterium</taxon>
    </lineage>
</organism>
<keyword evidence="1" id="KW-0472">Membrane</keyword>
<dbReference type="AlphaFoldDB" id="A0A9D5M2G9"/>
<proteinExistence type="predicted"/>
<dbReference type="Pfam" id="PF09991">
    <property type="entry name" value="DUF2232"/>
    <property type="match status" value="1"/>
</dbReference>
<evidence type="ECO:0000313" key="3">
    <source>
        <dbReference type="Proteomes" id="UP000806542"/>
    </source>
</evidence>
<reference evidence="2" key="1">
    <citation type="submission" date="2020-10" db="EMBL/GenBank/DDBJ databases">
        <title>ChiBAC.</title>
        <authorList>
            <person name="Zenner C."/>
            <person name="Hitch T.C.A."/>
            <person name="Clavel T."/>
        </authorList>
    </citation>
    <scope>NUCLEOTIDE SEQUENCE</scope>
    <source>
        <strain evidence="2">DSM 107454</strain>
    </source>
</reference>
<keyword evidence="1" id="KW-1133">Transmembrane helix</keyword>
<evidence type="ECO:0000313" key="2">
    <source>
        <dbReference type="EMBL" id="MBE5040268.1"/>
    </source>
</evidence>
<dbReference type="Proteomes" id="UP000806542">
    <property type="component" value="Unassembled WGS sequence"/>
</dbReference>
<dbReference type="PANTHER" id="PTHR41324:SF1">
    <property type="entry name" value="DUF2232 DOMAIN-CONTAINING PROTEIN"/>
    <property type="match status" value="1"/>
</dbReference>
<comment type="caution">
    <text evidence="2">The sequence shown here is derived from an EMBL/GenBank/DDBJ whole genome shotgun (WGS) entry which is preliminary data.</text>
</comment>
<gene>
    <name evidence="2" type="ORF">INF28_07310</name>
</gene>
<keyword evidence="1" id="KW-0812">Transmembrane</keyword>
<feature type="transmembrane region" description="Helical" evidence="1">
    <location>
        <begin position="76"/>
        <end position="96"/>
    </location>
</feature>
<feature type="transmembrane region" description="Helical" evidence="1">
    <location>
        <begin position="283"/>
        <end position="313"/>
    </location>
</feature>
<feature type="transmembrane region" description="Helical" evidence="1">
    <location>
        <begin position="255"/>
        <end position="271"/>
    </location>
</feature>
<dbReference type="PANTHER" id="PTHR41324">
    <property type="entry name" value="MEMBRANE PROTEIN-RELATED"/>
    <property type="match status" value="1"/>
</dbReference>
<sequence length="333" mass="36069">MKNTKVKMIMDTAVCIGIACLFMVISLYVPLLALFSSVLGGMPMIYLGVKYRAGVSAVAGILGVLILILLTGNPFSALLVGIAALLPGCVVGYAIPRRAMFKTTVFAAAGAVMFGLLIQLILLNASGNGSGIENAVNVTLDNAKDMMQQLTKSFAEAGTPNPSVFAAFDVAVNQIREMIFLYLPSFVIGASVVLGYLTVMAGIYVLHRFRICRILYPPFSRFHASRAMCWAAMIMFLVASFSNDSTVYTAALKNMVTLLYAFIGVCGFSLIDDKFSKRLPVGFLRAVVYFAAFFVGYLMIGFIVQILILIGLIDGMLNFRRLGKVGEDHVKHN</sequence>
<feature type="transmembrane region" description="Helical" evidence="1">
    <location>
        <begin position="16"/>
        <end position="39"/>
    </location>
</feature>
<name>A0A9D5M2G9_9FIRM</name>
<feature type="transmembrane region" description="Helical" evidence="1">
    <location>
        <begin position="103"/>
        <end position="122"/>
    </location>
</feature>
<feature type="transmembrane region" description="Helical" evidence="1">
    <location>
        <begin position="51"/>
        <end position="70"/>
    </location>
</feature>
<evidence type="ECO:0000256" key="1">
    <source>
        <dbReference type="SAM" id="Phobius"/>
    </source>
</evidence>
<dbReference type="InterPro" id="IPR018710">
    <property type="entry name" value="DUF2232"/>
</dbReference>
<dbReference type="RefSeq" id="WP_226392820.1">
    <property type="nucleotide sequence ID" value="NZ_JADCKB010000013.1"/>
</dbReference>
<feature type="transmembrane region" description="Helical" evidence="1">
    <location>
        <begin position="179"/>
        <end position="206"/>
    </location>
</feature>
<accession>A0A9D5M2G9</accession>
<protein>
    <submittedName>
        <fullName evidence="2">DUF2232 domain-containing protein</fullName>
    </submittedName>
</protein>
<keyword evidence="3" id="KW-1185">Reference proteome</keyword>